<dbReference type="InterPro" id="IPR006941">
    <property type="entry name" value="RNase_CAF1"/>
</dbReference>
<dbReference type="InterPro" id="IPR035979">
    <property type="entry name" value="RBD_domain_sf"/>
</dbReference>
<evidence type="ECO:0000256" key="1">
    <source>
        <dbReference type="ARBA" id="ARBA00008372"/>
    </source>
</evidence>
<dbReference type="Pfam" id="PF04857">
    <property type="entry name" value="CAF1"/>
    <property type="match status" value="1"/>
</dbReference>
<dbReference type="GO" id="GO:1990432">
    <property type="term" value="P:siRNA 3'-end processing"/>
    <property type="evidence" value="ECO:0007669"/>
    <property type="project" value="TreeGrafter"/>
</dbReference>
<comment type="caution">
    <text evidence="4">The sequence shown here is derived from an EMBL/GenBank/DDBJ whole genome shotgun (WGS) entry which is preliminary data.</text>
</comment>
<dbReference type="InterPro" id="IPR051181">
    <property type="entry name" value="CAF1_poly(A)_ribonucleases"/>
</dbReference>
<dbReference type="GO" id="GO:0004535">
    <property type="term" value="F:poly(A)-specific ribonuclease activity"/>
    <property type="evidence" value="ECO:0007669"/>
    <property type="project" value="InterPro"/>
</dbReference>
<dbReference type="Gene3D" id="3.30.70.330">
    <property type="match status" value="1"/>
</dbReference>
<organism evidence="4 5">
    <name type="scientific">Ladona fulva</name>
    <name type="common">Scarce chaser dragonfly</name>
    <name type="synonym">Libellula fulva</name>
    <dbReference type="NCBI Taxonomy" id="123851"/>
    <lineage>
        <taxon>Eukaryota</taxon>
        <taxon>Metazoa</taxon>
        <taxon>Ecdysozoa</taxon>
        <taxon>Arthropoda</taxon>
        <taxon>Hexapoda</taxon>
        <taxon>Insecta</taxon>
        <taxon>Pterygota</taxon>
        <taxon>Palaeoptera</taxon>
        <taxon>Odonata</taxon>
        <taxon>Epiprocta</taxon>
        <taxon>Anisoptera</taxon>
        <taxon>Libelluloidea</taxon>
        <taxon>Libellulidae</taxon>
        <taxon>Ladona</taxon>
    </lineage>
</organism>
<feature type="domain" description="Poly(A)-specific ribonuclease RNA-binding" evidence="3">
    <location>
        <begin position="117"/>
        <end position="198"/>
    </location>
</feature>
<evidence type="ECO:0000256" key="2">
    <source>
        <dbReference type="SAM" id="MobiDB-lite"/>
    </source>
</evidence>
<feature type="compositionally biased region" description="Basic residues" evidence="2">
    <location>
        <begin position="303"/>
        <end position="314"/>
    </location>
</feature>
<comment type="similarity">
    <text evidence="1">Belongs to the CAF1 family.</text>
</comment>
<dbReference type="InterPro" id="IPR014789">
    <property type="entry name" value="PolyA-riboNase_RNA-binding"/>
</dbReference>
<dbReference type="GO" id="GO:0003723">
    <property type="term" value="F:RNA binding"/>
    <property type="evidence" value="ECO:0007669"/>
    <property type="project" value="InterPro"/>
</dbReference>
<feature type="region of interest" description="Disordered" evidence="2">
    <location>
        <begin position="241"/>
        <end position="325"/>
    </location>
</feature>
<gene>
    <name evidence="4" type="ORF">J437_LFUL000163</name>
</gene>
<dbReference type="OrthoDB" id="1432093at2759"/>
<dbReference type="Gene3D" id="3.30.420.10">
    <property type="entry name" value="Ribonuclease H-like superfamily/Ribonuclease H"/>
    <property type="match status" value="1"/>
</dbReference>
<sequence>MVDTKLISSMYPLKDKIMSTTLMQLMEILSEEPFALPVVDPVDNKPGYSIKDSKSHEAGFDAFVTGVCFISMANYFASLGKKLINSPLISESPFIKPFVNRLFLSKVQDIPYMELMGKDSSPPRDHVFHLTFPSSWNTHNIRQLFGHFGSVYIAWLDDTSAYVALEDRTKASLVCKTLGYKTEFKSDGYKIISFLDYVKKSNKRPLPSDNSIKNIKGKDSSSQVVSQVNLNNFQESSLIHSTGGKRKRSLSESSFSKRSIDPIPEEMEDEVDKAAPDAKKDKEDSEVKEERVDDASNNSKPTKSPKSKKAKKTKIKEFDENDSWE</sequence>
<dbReference type="PANTHER" id="PTHR15092">
    <property type="entry name" value="POLY A -SPECIFIC RIBONUCLEASE/TARGET OF EGR1, MEMBER 1"/>
    <property type="match status" value="1"/>
</dbReference>
<dbReference type="InterPro" id="IPR036397">
    <property type="entry name" value="RNaseH_sf"/>
</dbReference>
<evidence type="ECO:0000313" key="4">
    <source>
        <dbReference type="EMBL" id="KAG8231446.1"/>
    </source>
</evidence>
<dbReference type="PANTHER" id="PTHR15092:SF44">
    <property type="entry name" value="POLY(A)-SPECIFIC RIBONUCLEASE PARN"/>
    <property type="match status" value="1"/>
</dbReference>
<dbReference type="GO" id="GO:0005737">
    <property type="term" value="C:cytoplasm"/>
    <property type="evidence" value="ECO:0007669"/>
    <property type="project" value="InterPro"/>
</dbReference>
<accession>A0A8K0KC62</accession>
<dbReference type="EMBL" id="KZ308556">
    <property type="protein sequence ID" value="KAG8231446.1"/>
    <property type="molecule type" value="Genomic_DNA"/>
</dbReference>
<dbReference type="GO" id="GO:0046872">
    <property type="term" value="F:metal ion binding"/>
    <property type="evidence" value="ECO:0007669"/>
    <property type="project" value="InterPro"/>
</dbReference>
<dbReference type="InterPro" id="IPR012677">
    <property type="entry name" value="Nucleotide-bd_a/b_plait_sf"/>
</dbReference>
<reference evidence="4" key="2">
    <citation type="submission" date="2017-10" db="EMBL/GenBank/DDBJ databases">
        <title>Ladona fulva Genome sequencing and assembly.</title>
        <authorList>
            <person name="Murali S."/>
            <person name="Richards S."/>
            <person name="Bandaranaike D."/>
            <person name="Bellair M."/>
            <person name="Blankenburg K."/>
            <person name="Chao H."/>
            <person name="Dinh H."/>
            <person name="Doddapaneni H."/>
            <person name="Dugan-Rocha S."/>
            <person name="Elkadiri S."/>
            <person name="Gnanaolivu R."/>
            <person name="Hernandez B."/>
            <person name="Skinner E."/>
            <person name="Javaid M."/>
            <person name="Lee S."/>
            <person name="Li M."/>
            <person name="Ming W."/>
            <person name="Munidasa M."/>
            <person name="Muniz J."/>
            <person name="Nguyen L."/>
            <person name="Hughes D."/>
            <person name="Osuji N."/>
            <person name="Pu L.-L."/>
            <person name="Puazo M."/>
            <person name="Qu C."/>
            <person name="Quiroz J."/>
            <person name="Raj R."/>
            <person name="Weissenberger G."/>
            <person name="Xin Y."/>
            <person name="Zou X."/>
            <person name="Han Y."/>
            <person name="Worley K."/>
            <person name="Muzny D."/>
            <person name="Gibbs R."/>
        </authorList>
    </citation>
    <scope>NUCLEOTIDE SEQUENCE</scope>
    <source>
        <strain evidence="4">Sampled in the wild</strain>
    </source>
</reference>
<feature type="compositionally biased region" description="Basic and acidic residues" evidence="2">
    <location>
        <begin position="272"/>
        <end position="294"/>
    </location>
</feature>
<dbReference type="SUPFAM" id="SSF54928">
    <property type="entry name" value="RNA-binding domain, RBD"/>
    <property type="match status" value="1"/>
</dbReference>
<dbReference type="GO" id="GO:1990431">
    <property type="term" value="P:priRNA 3'-end processing"/>
    <property type="evidence" value="ECO:0007669"/>
    <property type="project" value="TreeGrafter"/>
</dbReference>
<reference evidence="4" key="1">
    <citation type="submission" date="2013-04" db="EMBL/GenBank/DDBJ databases">
        <authorList>
            <person name="Qu J."/>
            <person name="Murali S.C."/>
            <person name="Bandaranaike D."/>
            <person name="Bellair M."/>
            <person name="Blankenburg K."/>
            <person name="Chao H."/>
            <person name="Dinh H."/>
            <person name="Doddapaneni H."/>
            <person name="Downs B."/>
            <person name="Dugan-Rocha S."/>
            <person name="Elkadiri S."/>
            <person name="Gnanaolivu R.D."/>
            <person name="Hernandez B."/>
            <person name="Javaid M."/>
            <person name="Jayaseelan J.C."/>
            <person name="Lee S."/>
            <person name="Li M."/>
            <person name="Ming W."/>
            <person name="Munidasa M."/>
            <person name="Muniz J."/>
            <person name="Nguyen L."/>
            <person name="Ongeri F."/>
            <person name="Osuji N."/>
            <person name="Pu L.-L."/>
            <person name="Puazo M."/>
            <person name="Qu C."/>
            <person name="Quiroz J."/>
            <person name="Raj R."/>
            <person name="Weissenberger G."/>
            <person name="Xin Y."/>
            <person name="Zou X."/>
            <person name="Han Y."/>
            <person name="Richards S."/>
            <person name="Worley K."/>
            <person name="Muzny D."/>
            <person name="Gibbs R."/>
        </authorList>
    </citation>
    <scope>NUCLEOTIDE SEQUENCE</scope>
    <source>
        <strain evidence="4">Sampled in the wild</strain>
    </source>
</reference>
<dbReference type="CDD" id="cd12428">
    <property type="entry name" value="RRM_PARN"/>
    <property type="match status" value="1"/>
</dbReference>
<dbReference type="GO" id="GO:0005634">
    <property type="term" value="C:nucleus"/>
    <property type="evidence" value="ECO:0007669"/>
    <property type="project" value="InterPro"/>
</dbReference>
<dbReference type="AlphaFoldDB" id="A0A8K0KC62"/>
<dbReference type="SUPFAM" id="SSF53098">
    <property type="entry name" value="Ribonuclease H-like"/>
    <property type="match status" value="1"/>
</dbReference>
<feature type="region of interest" description="Disordered" evidence="2">
    <location>
        <begin position="204"/>
        <end position="223"/>
    </location>
</feature>
<dbReference type="InterPro" id="IPR012337">
    <property type="entry name" value="RNaseH-like_sf"/>
</dbReference>
<name>A0A8K0KC62_LADFU</name>
<keyword evidence="5" id="KW-1185">Reference proteome</keyword>
<evidence type="ECO:0000259" key="3">
    <source>
        <dbReference type="Pfam" id="PF08675"/>
    </source>
</evidence>
<proteinExistence type="inferred from homology"/>
<dbReference type="Pfam" id="PF08675">
    <property type="entry name" value="RNA_bind"/>
    <property type="match status" value="1"/>
</dbReference>
<dbReference type="Proteomes" id="UP000792457">
    <property type="component" value="Unassembled WGS sequence"/>
</dbReference>
<protein>
    <recommendedName>
        <fullName evidence="3">Poly(A)-specific ribonuclease RNA-binding domain-containing protein</fullName>
    </recommendedName>
</protein>
<evidence type="ECO:0000313" key="5">
    <source>
        <dbReference type="Proteomes" id="UP000792457"/>
    </source>
</evidence>
<dbReference type="GO" id="GO:0000289">
    <property type="term" value="P:nuclear-transcribed mRNA poly(A) tail shortening"/>
    <property type="evidence" value="ECO:0007669"/>
    <property type="project" value="TreeGrafter"/>
</dbReference>